<accession>A0A452J7D8</accession>
<dbReference type="PANTHER" id="PTHR19353:SF57">
    <property type="entry name" value="ACYL-COA (8-3)-DESATURASE"/>
    <property type="match status" value="1"/>
</dbReference>
<name>A0A452J7D8_9SAUR</name>
<dbReference type="STRING" id="38772.ENSGAGP00000036420"/>
<reference evidence="3" key="2">
    <citation type="submission" date="2025-08" db="UniProtKB">
        <authorList>
            <consortium name="Ensembl"/>
        </authorList>
    </citation>
    <scope>IDENTIFICATION</scope>
</reference>
<dbReference type="PROSITE" id="PS50255">
    <property type="entry name" value="CYTOCHROME_B5_2"/>
    <property type="match status" value="1"/>
</dbReference>
<protein>
    <recommendedName>
        <fullName evidence="2">Cytochrome b5 heme-binding domain-containing protein</fullName>
    </recommendedName>
</protein>
<dbReference type="Pfam" id="PF00173">
    <property type="entry name" value="Cyt-b5"/>
    <property type="match status" value="1"/>
</dbReference>
<proteinExistence type="predicted"/>
<dbReference type="InterPro" id="IPR001199">
    <property type="entry name" value="Cyt_B5-like_heme/steroid-bd"/>
</dbReference>
<dbReference type="InterPro" id="IPR036400">
    <property type="entry name" value="Cyt_B5-like_heme/steroid_sf"/>
</dbReference>
<evidence type="ECO:0000313" key="3">
    <source>
        <dbReference type="Ensembl" id="ENSGAGP00000036420.1"/>
    </source>
</evidence>
<dbReference type="InterPro" id="IPR012171">
    <property type="entry name" value="Fatty_acid_desaturase"/>
</dbReference>
<dbReference type="GO" id="GO:0016717">
    <property type="term" value="F:oxidoreductase activity, acting on paired donors, with oxidation of a pair of donors resulting in the reduction of molecular oxygen to two molecules of water"/>
    <property type="evidence" value="ECO:0007669"/>
    <property type="project" value="TreeGrafter"/>
</dbReference>
<reference evidence="3" key="3">
    <citation type="submission" date="2025-09" db="UniProtKB">
        <authorList>
            <consortium name="Ensembl"/>
        </authorList>
    </citation>
    <scope>IDENTIFICATION</scope>
</reference>
<dbReference type="Proteomes" id="UP000291020">
    <property type="component" value="Unassembled WGS sequence"/>
</dbReference>
<dbReference type="SMART" id="SM01117">
    <property type="entry name" value="Cyt-b5"/>
    <property type="match status" value="1"/>
</dbReference>
<evidence type="ECO:0000259" key="2">
    <source>
        <dbReference type="PROSITE" id="PS50255"/>
    </source>
</evidence>
<dbReference type="Ensembl" id="ENSGAGT00000041249.1">
    <property type="protein sequence ID" value="ENSGAGP00000036420.1"/>
    <property type="gene ID" value="ENSGAGG00000025826.1"/>
</dbReference>
<sequence length="268" mass="30826">MALQPKPEGKVAKKNPESGVGSYLQLFTWEETELHTGQGHPQQKQLQVIDRKVYDISPFYQQHPGGAQIISHYTGQDALEAFVTFHINKALVRKYMSSLLIREQAPDQISMEPSKNKLLVEDFCELRATIKRMGLLNPNGLFFLIFLQILLLEADSLLQIQTNTATPLILESQAGYLQHDFGHLSVFSKFKWNHIVQKFVTGQLLASEKLCYLHLRHSGKGLVGTWPCDLKSHLFLWGVQIYMKKEQKQREKEGRREERRGKEKPLES</sequence>
<organism evidence="3 4">
    <name type="scientific">Gopherus agassizii</name>
    <name type="common">Agassiz's desert tortoise</name>
    <dbReference type="NCBI Taxonomy" id="38772"/>
    <lineage>
        <taxon>Eukaryota</taxon>
        <taxon>Metazoa</taxon>
        <taxon>Chordata</taxon>
        <taxon>Craniata</taxon>
        <taxon>Vertebrata</taxon>
        <taxon>Euteleostomi</taxon>
        <taxon>Archelosauria</taxon>
        <taxon>Testudinata</taxon>
        <taxon>Testudines</taxon>
        <taxon>Cryptodira</taxon>
        <taxon>Durocryptodira</taxon>
        <taxon>Testudinoidea</taxon>
        <taxon>Testudinidae</taxon>
        <taxon>Gopherus</taxon>
    </lineage>
</organism>
<dbReference type="Gene3D" id="3.10.120.10">
    <property type="entry name" value="Cytochrome b5-like heme/steroid binding domain"/>
    <property type="match status" value="1"/>
</dbReference>
<evidence type="ECO:0000256" key="1">
    <source>
        <dbReference type="SAM" id="MobiDB-lite"/>
    </source>
</evidence>
<keyword evidence="4" id="KW-1185">Reference proteome</keyword>
<reference evidence="4" key="1">
    <citation type="journal article" date="2017" name="PLoS ONE">
        <title>The Agassiz's desert tortoise genome provides a resource for the conservation of a threatened species.</title>
        <authorList>
            <person name="Tollis M."/>
            <person name="DeNardo D.F."/>
            <person name="Cornelius J.A."/>
            <person name="Dolby G.A."/>
            <person name="Edwards T."/>
            <person name="Henen B.T."/>
            <person name="Karl A.E."/>
            <person name="Murphy R.W."/>
            <person name="Kusumi K."/>
        </authorList>
    </citation>
    <scope>NUCLEOTIDE SEQUENCE [LARGE SCALE GENOMIC DNA]</scope>
</reference>
<dbReference type="GO" id="GO:0006629">
    <property type="term" value="P:lipid metabolic process"/>
    <property type="evidence" value="ECO:0007669"/>
    <property type="project" value="TreeGrafter"/>
</dbReference>
<feature type="region of interest" description="Disordered" evidence="1">
    <location>
        <begin position="246"/>
        <end position="268"/>
    </location>
</feature>
<dbReference type="AlphaFoldDB" id="A0A452J7D8"/>
<feature type="domain" description="Cytochrome b5 heme-binding" evidence="2">
    <location>
        <begin position="24"/>
        <end position="105"/>
    </location>
</feature>
<dbReference type="GO" id="GO:0016020">
    <property type="term" value="C:membrane"/>
    <property type="evidence" value="ECO:0007669"/>
    <property type="project" value="TreeGrafter"/>
</dbReference>
<evidence type="ECO:0000313" key="4">
    <source>
        <dbReference type="Proteomes" id="UP000291020"/>
    </source>
</evidence>
<dbReference type="SUPFAM" id="SSF55856">
    <property type="entry name" value="Cytochrome b5-like heme/steroid binding domain"/>
    <property type="match status" value="1"/>
</dbReference>
<dbReference type="PANTHER" id="PTHR19353">
    <property type="entry name" value="FATTY ACID DESATURASE 2"/>
    <property type="match status" value="1"/>
</dbReference>